<evidence type="ECO:0000313" key="12">
    <source>
        <dbReference type="EMBL" id="MCS0809067.1"/>
    </source>
</evidence>
<evidence type="ECO:0000256" key="10">
    <source>
        <dbReference type="ARBA" id="ARBA00048540"/>
    </source>
</evidence>
<comment type="cofactor">
    <cofactor evidence="1">
        <name>Mg(2+)</name>
        <dbReference type="ChEBI" id="CHEBI:18420"/>
    </cofactor>
</comment>
<keyword evidence="5 11" id="KW-0808">Transferase</keyword>
<dbReference type="Gene3D" id="3.10.520.10">
    <property type="entry name" value="ApbE-like domains"/>
    <property type="match status" value="1"/>
</dbReference>
<evidence type="ECO:0000256" key="1">
    <source>
        <dbReference type="ARBA" id="ARBA00001946"/>
    </source>
</evidence>
<evidence type="ECO:0000256" key="5">
    <source>
        <dbReference type="ARBA" id="ARBA00022679"/>
    </source>
</evidence>
<dbReference type="EC" id="2.7.1.180" evidence="2 11"/>
<comment type="caution">
    <text evidence="12">The sequence shown here is derived from an EMBL/GenBank/DDBJ whole genome shotgun (WGS) entry which is preliminary data.</text>
</comment>
<evidence type="ECO:0000256" key="4">
    <source>
        <dbReference type="ARBA" id="ARBA00022630"/>
    </source>
</evidence>
<dbReference type="Proteomes" id="UP001206126">
    <property type="component" value="Unassembled WGS sequence"/>
</dbReference>
<reference evidence="12 13" key="1">
    <citation type="submission" date="2022-08" db="EMBL/GenBank/DDBJ databases">
        <title>Reclassification of Massilia species as members of the genera Telluria, Duganella, Pseudoduganella, Mokoshia gen. nov. and Zemynaea gen. nov. using orthogonal and non-orthogonal genome-based approaches.</title>
        <authorList>
            <person name="Bowman J.P."/>
        </authorList>
    </citation>
    <scope>NUCLEOTIDE SEQUENCE [LARGE SCALE GENOMIC DNA]</scope>
    <source>
        <strain evidence="12 13">JCM 31605</strain>
    </source>
</reference>
<evidence type="ECO:0000256" key="11">
    <source>
        <dbReference type="PIRNR" id="PIRNR006268"/>
    </source>
</evidence>
<accession>A0ABT2DCM2</accession>
<dbReference type="EMBL" id="JANUHB010000003">
    <property type="protein sequence ID" value="MCS0809067.1"/>
    <property type="molecule type" value="Genomic_DNA"/>
</dbReference>
<keyword evidence="7 11" id="KW-0274">FAD</keyword>
<dbReference type="SUPFAM" id="SSF143631">
    <property type="entry name" value="ApbE-like"/>
    <property type="match status" value="1"/>
</dbReference>
<evidence type="ECO:0000256" key="3">
    <source>
        <dbReference type="ARBA" id="ARBA00016337"/>
    </source>
</evidence>
<dbReference type="PIRSF" id="PIRSF006268">
    <property type="entry name" value="ApbE"/>
    <property type="match status" value="1"/>
</dbReference>
<dbReference type="PANTHER" id="PTHR30040">
    <property type="entry name" value="THIAMINE BIOSYNTHESIS LIPOPROTEIN APBE"/>
    <property type="match status" value="1"/>
</dbReference>
<comment type="similarity">
    <text evidence="11">Belongs to the ApbE family.</text>
</comment>
<evidence type="ECO:0000256" key="8">
    <source>
        <dbReference type="ARBA" id="ARBA00022842"/>
    </source>
</evidence>
<evidence type="ECO:0000256" key="7">
    <source>
        <dbReference type="ARBA" id="ARBA00022827"/>
    </source>
</evidence>
<evidence type="ECO:0000256" key="9">
    <source>
        <dbReference type="ARBA" id="ARBA00031306"/>
    </source>
</evidence>
<dbReference type="GO" id="GO:0016740">
    <property type="term" value="F:transferase activity"/>
    <property type="evidence" value="ECO:0007669"/>
    <property type="project" value="UniProtKB-KW"/>
</dbReference>
<comment type="catalytic activity">
    <reaction evidence="10 11">
        <text>L-threonyl-[protein] + FAD = FMN-L-threonyl-[protein] + AMP + H(+)</text>
        <dbReference type="Rhea" id="RHEA:36847"/>
        <dbReference type="Rhea" id="RHEA-COMP:11060"/>
        <dbReference type="Rhea" id="RHEA-COMP:11061"/>
        <dbReference type="ChEBI" id="CHEBI:15378"/>
        <dbReference type="ChEBI" id="CHEBI:30013"/>
        <dbReference type="ChEBI" id="CHEBI:57692"/>
        <dbReference type="ChEBI" id="CHEBI:74257"/>
        <dbReference type="ChEBI" id="CHEBI:456215"/>
        <dbReference type="EC" id="2.7.1.180"/>
    </reaction>
</comment>
<organism evidence="12 13">
    <name type="scientific">Massilia agilis</name>
    <dbReference type="NCBI Taxonomy" id="1811226"/>
    <lineage>
        <taxon>Bacteria</taxon>
        <taxon>Pseudomonadati</taxon>
        <taxon>Pseudomonadota</taxon>
        <taxon>Betaproteobacteria</taxon>
        <taxon>Burkholderiales</taxon>
        <taxon>Oxalobacteraceae</taxon>
        <taxon>Telluria group</taxon>
        <taxon>Massilia</taxon>
    </lineage>
</organism>
<dbReference type="Pfam" id="PF02424">
    <property type="entry name" value="ApbE"/>
    <property type="match status" value="1"/>
</dbReference>
<keyword evidence="4 11" id="KW-0285">Flavoprotein</keyword>
<keyword evidence="6 11" id="KW-0479">Metal-binding</keyword>
<protein>
    <recommendedName>
        <fullName evidence="3 11">FAD:protein FMN transferase</fullName>
        <ecNumber evidence="2 11">2.7.1.180</ecNumber>
    </recommendedName>
    <alternativeName>
        <fullName evidence="9 11">Flavin transferase</fullName>
    </alternativeName>
</protein>
<evidence type="ECO:0000313" key="13">
    <source>
        <dbReference type="Proteomes" id="UP001206126"/>
    </source>
</evidence>
<gene>
    <name evidence="12" type="ORF">NX774_14145</name>
</gene>
<dbReference type="InterPro" id="IPR003374">
    <property type="entry name" value="ApbE-like_sf"/>
</dbReference>
<evidence type="ECO:0000256" key="6">
    <source>
        <dbReference type="ARBA" id="ARBA00022723"/>
    </source>
</evidence>
<name>A0ABT2DCM2_9BURK</name>
<evidence type="ECO:0000256" key="2">
    <source>
        <dbReference type="ARBA" id="ARBA00011955"/>
    </source>
</evidence>
<dbReference type="InterPro" id="IPR024932">
    <property type="entry name" value="ApbE"/>
</dbReference>
<dbReference type="PANTHER" id="PTHR30040:SF2">
    <property type="entry name" value="FAD:PROTEIN FMN TRANSFERASE"/>
    <property type="match status" value="1"/>
</dbReference>
<keyword evidence="13" id="KW-1185">Reference proteome</keyword>
<sequence length="305" mass="32874">MGTRYTAIFYAPAGTDTAAIGRSLFAVVDKVDRQMSNWIPESDLCRLNAAPDDSWITVPAELAQVLEAGLAVGRESHGAFDMNVGALVDAWGFGPSGRTLHGAVPQEQPAARSIDTLEVDRIRRQVRKRRPVKLDLCGIAKGYGVDQLAYCLDRWNITRYLVGIDGEMRARGEKPGGEPWAVAVEQPTFGKREVAGVMELNDAAIATSGDYRHWVEIDGKRYAHTIDPRSGQPLSNGLAAVTVLMPTCMLADAWATALMVLGEKDGVALAKEKGIDALFVLREGDQLREVVVAGRLLSDDSGAAG</sequence>
<keyword evidence="8 11" id="KW-0460">Magnesium</keyword>
<proteinExistence type="inferred from homology"/>